<evidence type="ECO:0000313" key="2">
    <source>
        <dbReference type="Proteomes" id="UP000663722"/>
    </source>
</evidence>
<evidence type="ECO:0000313" key="1">
    <source>
        <dbReference type="EMBL" id="QTA91575.1"/>
    </source>
</evidence>
<dbReference type="Proteomes" id="UP000663722">
    <property type="component" value="Chromosome"/>
</dbReference>
<dbReference type="AlphaFoldDB" id="A0A975GS16"/>
<accession>A0A975GS16</accession>
<keyword evidence="2" id="KW-1185">Reference proteome</keyword>
<gene>
    <name evidence="1" type="ORF">dnm_076450</name>
</gene>
<name>A0A975GS16_9BACT</name>
<dbReference type="KEGG" id="dmm:dnm_076450"/>
<sequence length="88" mass="10668">MYRSLTRFFSAIPFDDPTEFSENLNSRRSLQKQELQIFYSNRVRKPDYRVSADEESIYSCSLAFVPTRERGKGIMWERDENRLFFRKI</sequence>
<proteinExistence type="predicted"/>
<protein>
    <submittedName>
        <fullName evidence="1">Uncharacterized protein</fullName>
    </submittedName>
</protein>
<organism evidence="1 2">
    <name type="scientific">Desulfonema magnum</name>
    <dbReference type="NCBI Taxonomy" id="45655"/>
    <lineage>
        <taxon>Bacteria</taxon>
        <taxon>Pseudomonadati</taxon>
        <taxon>Thermodesulfobacteriota</taxon>
        <taxon>Desulfobacteria</taxon>
        <taxon>Desulfobacterales</taxon>
        <taxon>Desulfococcaceae</taxon>
        <taxon>Desulfonema</taxon>
    </lineage>
</organism>
<dbReference type="EMBL" id="CP061800">
    <property type="protein sequence ID" value="QTA91575.1"/>
    <property type="molecule type" value="Genomic_DNA"/>
</dbReference>
<reference evidence="1" key="1">
    <citation type="journal article" date="2021" name="Microb. Physiol.">
        <title>Proteogenomic Insights into the Physiology of Marine, Sulfate-Reducing, Filamentous Desulfonema limicola and Desulfonema magnum.</title>
        <authorList>
            <person name="Schnaars V."/>
            <person name="Wohlbrand L."/>
            <person name="Scheve S."/>
            <person name="Hinrichs C."/>
            <person name="Reinhardt R."/>
            <person name="Rabus R."/>
        </authorList>
    </citation>
    <scope>NUCLEOTIDE SEQUENCE</scope>
    <source>
        <strain evidence="1">4be13</strain>
    </source>
</reference>